<keyword evidence="3" id="KW-1185">Reference proteome</keyword>
<dbReference type="Proteomes" id="UP000298663">
    <property type="component" value="Unassembled WGS sequence"/>
</dbReference>
<feature type="compositionally biased region" description="Polar residues" evidence="1">
    <location>
        <begin position="1"/>
        <end position="11"/>
    </location>
</feature>
<accession>A0A4U5NEC7</accession>
<organism evidence="2 3">
    <name type="scientific">Steinernema carpocapsae</name>
    <name type="common">Entomopathogenic nematode</name>
    <dbReference type="NCBI Taxonomy" id="34508"/>
    <lineage>
        <taxon>Eukaryota</taxon>
        <taxon>Metazoa</taxon>
        <taxon>Ecdysozoa</taxon>
        <taxon>Nematoda</taxon>
        <taxon>Chromadorea</taxon>
        <taxon>Rhabditida</taxon>
        <taxon>Tylenchina</taxon>
        <taxon>Panagrolaimomorpha</taxon>
        <taxon>Strongyloidoidea</taxon>
        <taxon>Steinernematidae</taxon>
        <taxon>Steinernema</taxon>
    </lineage>
</organism>
<name>A0A4U5NEC7_STECR</name>
<dbReference type="EMBL" id="AZBU02000004">
    <property type="protein sequence ID" value="TKR80980.1"/>
    <property type="molecule type" value="Genomic_DNA"/>
</dbReference>
<protein>
    <submittedName>
        <fullName evidence="2">Uncharacterized protein</fullName>
    </submittedName>
</protein>
<evidence type="ECO:0000313" key="3">
    <source>
        <dbReference type="Proteomes" id="UP000298663"/>
    </source>
</evidence>
<evidence type="ECO:0000256" key="1">
    <source>
        <dbReference type="SAM" id="MobiDB-lite"/>
    </source>
</evidence>
<gene>
    <name evidence="2" type="ORF">L596_014940</name>
</gene>
<comment type="caution">
    <text evidence="2">The sequence shown here is derived from an EMBL/GenBank/DDBJ whole genome shotgun (WGS) entry which is preliminary data.</text>
</comment>
<sequence>MSYTQKQTDVSSRSRHENPLIDSSNPTSPLLFHILFRFFFVFIRSTTWLRPTRISPLLQVLFPLTGTFEFLPTHPLALRGSLHRPHLLEVCPCRLKPLFSPPPSICMFSCLLSRIKAFLD</sequence>
<evidence type="ECO:0000313" key="2">
    <source>
        <dbReference type="EMBL" id="TKR80980.1"/>
    </source>
</evidence>
<proteinExistence type="predicted"/>
<reference evidence="2 3" key="1">
    <citation type="journal article" date="2015" name="Genome Biol.">
        <title>Comparative genomics of Steinernema reveals deeply conserved gene regulatory networks.</title>
        <authorList>
            <person name="Dillman A.R."/>
            <person name="Macchietto M."/>
            <person name="Porter C.F."/>
            <person name="Rogers A."/>
            <person name="Williams B."/>
            <person name="Antoshechkin I."/>
            <person name="Lee M.M."/>
            <person name="Goodwin Z."/>
            <person name="Lu X."/>
            <person name="Lewis E.E."/>
            <person name="Goodrich-Blair H."/>
            <person name="Stock S.P."/>
            <person name="Adams B.J."/>
            <person name="Sternberg P.W."/>
            <person name="Mortazavi A."/>
        </authorList>
    </citation>
    <scope>NUCLEOTIDE SEQUENCE [LARGE SCALE GENOMIC DNA]</scope>
    <source>
        <strain evidence="2 3">ALL</strain>
    </source>
</reference>
<dbReference type="AlphaFoldDB" id="A0A4U5NEC7"/>
<reference evidence="2 3" key="2">
    <citation type="journal article" date="2019" name="G3 (Bethesda)">
        <title>Hybrid Assembly of the Genome of the Entomopathogenic Nematode Steinernema carpocapsae Identifies the X-Chromosome.</title>
        <authorList>
            <person name="Serra L."/>
            <person name="Macchietto M."/>
            <person name="Macias-Munoz A."/>
            <person name="McGill C.J."/>
            <person name="Rodriguez I.M."/>
            <person name="Rodriguez B."/>
            <person name="Murad R."/>
            <person name="Mortazavi A."/>
        </authorList>
    </citation>
    <scope>NUCLEOTIDE SEQUENCE [LARGE SCALE GENOMIC DNA]</scope>
    <source>
        <strain evidence="2 3">ALL</strain>
    </source>
</reference>
<feature type="region of interest" description="Disordered" evidence="1">
    <location>
        <begin position="1"/>
        <end position="25"/>
    </location>
</feature>